<dbReference type="Proteomes" id="UP000265520">
    <property type="component" value="Unassembled WGS sequence"/>
</dbReference>
<dbReference type="EMBL" id="LXQA010000622">
    <property type="protein sequence ID" value="MCH80045.1"/>
    <property type="molecule type" value="Genomic_DNA"/>
</dbReference>
<comment type="caution">
    <text evidence="1">The sequence shown here is derived from an EMBL/GenBank/DDBJ whole genome shotgun (WGS) entry which is preliminary data.</text>
</comment>
<evidence type="ECO:0000313" key="2">
    <source>
        <dbReference type="Proteomes" id="UP000265520"/>
    </source>
</evidence>
<evidence type="ECO:0000313" key="1">
    <source>
        <dbReference type="EMBL" id="MCH80045.1"/>
    </source>
</evidence>
<accession>A0A392LYP6</accession>
<keyword evidence="2" id="KW-1185">Reference proteome</keyword>
<protein>
    <submittedName>
        <fullName evidence="1">Uncharacterized protein</fullName>
    </submittedName>
</protein>
<gene>
    <name evidence="1" type="ORF">A2U01_0000807</name>
</gene>
<dbReference type="AlphaFoldDB" id="A0A392LYP6"/>
<name>A0A392LYP6_9FABA</name>
<reference evidence="1 2" key="1">
    <citation type="journal article" date="2018" name="Front. Plant Sci.">
        <title>Red Clover (Trifolium pratense) and Zigzag Clover (T. medium) - A Picture of Genomic Similarities and Differences.</title>
        <authorList>
            <person name="Dluhosova J."/>
            <person name="Istvanek J."/>
            <person name="Nedelnik J."/>
            <person name="Repkova J."/>
        </authorList>
    </citation>
    <scope>NUCLEOTIDE SEQUENCE [LARGE SCALE GENOMIC DNA]</scope>
    <source>
        <strain evidence="2">cv. 10/8</strain>
        <tissue evidence="1">Leaf</tissue>
    </source>
</reference>
<organism evidence="1 2">
    <name type="scientific">Trifolium medium</name>
    <dbReference type="NCBI Taxonomy" id="97028"/>
    <lineage>
        <taxon>Eukaryota</taxon>
        <taxon>Viridiplantae</taxon>
        <taxon>Streptophyta</taxon>
        <taxon>Embryophyta</taxon>
        <taxon>Tracheophyta</taxon>
        <taxon>Spermatophyta</taxon>
        <taxon>Magnoliopsida</taxon>
        <taxon>eudicotyledons</taxon>
        <taxon>Gunneridae</taxon>
        <taxon>Pentapetalae</taxon>
        <taxon>rosids</taxon>
        <taxon>fabids</taxon>
        <taxon>Fabales</taxon>
        <taxon>Fabaceae</taxon>
        <taxon>Papilionoideae</taxon>
        <taxon>50 kb inversion clade</taxon>
        <taxon>NPAAA clade</taxon>
        <taxon>Hologalegina</taxon>
        <taxon>IRL clade</taxon>
        <taxon>Trifolieae</taxon>
        <taxon>Trifolium</taxon>
    </lineage>
</organism>
<proteinExistence type="predicted"/>
<sequence length="74" mass="8202">MKKCFHHTLKVAYDAQIQEKVTYLKVSPSEIVIGGFQTLGAGGSLRENFGHKVYIAKESIQSFQLGAAREKGNF</sequence>